<dbReference type="InterPro" id="IPR040676">
    <property type="entry name" value="DUF5641"/>
</dbReference>
<evidence type="ECO:0000259" key="1">
    <source>
        <dbReference type="Pfam" id="PF18701"/>
    </source>
</evidence>
<reference evidence="2 3" key="1">
    <citation type="submission" date="2014-10" db="EMBL/GenBank/DDBJ databases">
        <title>Draft genome of the hookworm Ancylostoma caninum.</title>
        <authorList>
            <person name="Mitreva M."/>
        </authorList>
    </citation>
    <scope>NUCLEOTIDE SEQUENCE [LARGE SCALE GENOMIC DNA]</scope>
    <source>
        <strain evidence="2 3">Baltimore</strain>
    </source>
</reference>
<keyword evidence="3" id="KW-1185">Reference proteome</keyword>
<dbReference type="Pfam" id="PF18701">
    <property type="entry name" value="DUF5641"/>
    <property type="match status" value="1"/>
</dbReference>
<comment type="caution">
    <text evidence="2">The sequence shown here is derived from an EMBL/GenBank/DDBJ whole genome shotgun (WGS) entry which is preliminary data.</text>
</comment>
<dbReference type="STRING" id="29170.A0A368F9H7"/>
<proteinExistence type="predicted"/>
<accession>A0A368F9H7</accession>
<dbReference type="PANTHER" id="PTHR47331:SF2">
    <property type="match status" value="1"/>
</dbReference>
<evidence type="ECO:0000313" key="2">
    <source>
        <dbReference type="EMBL" id="RCN28821.1"/>
    </source>
</evidence>
<feature type="domain" description="DUF5641" evidence="1">
    <location>
        <begin position="422"/>
        <end position="498"/>
    </location>
</feature>
<organism evidence="2 3">
    <name type="scientific">Ancylostoma caninum</name>
    <name type="common">Dog hookworm</name>
    <dbReference type="NCBI Taxonomy" id="29170"/>
    <lineage>
        <taxon>Eukaryota</taxon>
        <taxon>Metazoa</taxon>
        <taxon>Ecdysozoa</taxon>
        <taxon>Nematoda</taxon>
        <taxon>Chromadorea</taxon>
        <taxon>Rhabditida</taxon>
        <taxon>Rhabditina</taxon>
        <taxon>Rhabditomorpha</taxon>
        <taxon>Strongyloidea</taxon>
        <taxon>Ancylostomatidae</taxon>
        <taxon>Ancylostomatinae</taxon>
        <taxon>Ancylostoma</taxon>
    </lineage>
</organism>
<dbReference type="OrthoDB" id="5875526at2759"/>
<evidence type="ECO:0000313" key="3">
    <source>
        <dbReference type="Proteomes" id="UP000252519"/>
    </source>
</evidence>
<dbReference type="PANTHER" id="PTHR47331">
    <property type="entry name" value="PHD-TYPE DOMAIN-CONTAINING PROTEIN"/>
    <property type="match status" value="1"/>
</dbReference>
<protein>
    <recommendedName>
        <fullName evidence="1">DUF5641 domain-containing protein</fullName>
    </recommendedName>
</protein>
<gene>
    <name evidence="2" type="ORF">ANCCAN_25432</name>
</gene>
<name>A0A368F9H7_ANCCA</name>
<dbReference type="AlphaFoldDB" id="A0A368F9H7"/>
<sequence>MLATRLAHSTYTALRSRIDITEIVIFSDSEIALSWLATFPPPKTAGVMINNRVTEIRKIVSSLPISIHYGYVKTDLNAAHCAARGMKMSDFHDHTWWNGPTFITLAQDLWPDGCRLFLLPQEPDNEEAYIDLRTCVATIAYVLRFLRQLLQKMNVFLRSRNEKRILALCETAAGEFITVPERERALTVLMRNHQAVYMLTQRRTVLKQLELYTDSHGVIRCRERMNNANMELNSRQAIHIETKTPLAKAIVRDNHTRKSTEPSLPVPQRDFFIWSAIWPRQLFSTPFGDSLHRDTLEPSSPITGHTFCSPNRFYGMPWFQLSMTSFSQNDGCRGNRMEDNHPIRPVAGSVCERLIKSVKHSLCKVMRGANITKETLETLLVEVEGTLNCRSLTYQGEHWDNTPVLRPIDFIQRDMLNDSGTQYLTSLRETHKLDISKKRGGNKIPIRDEIVLVSDPGLPRNSWKMERIVNLPEHNGTIREAELKMPNGRTLRRPIKLFVSLELGKADLKEDTSANKTTKSTIPFRRIPNLVTILAHDEKTVMTTETSVQVERISSSIFVLAIALLKIPALCATVPPLDHAKRSGFEFRCVQGEAQLQASHVQ</sequence>
<dbReference type="EMBL" id="JOJR01002300">
    <property type="protein sequence ID" value="RCN28821.1"/>
    <property type="molecule type" value="Genomic_DNA"/>
</dbReference>
<dbReference type="Proteomes" id="UP000252519">
    <property type="component" value="Unassembled WGS sequence"/>
</dbReference>